<evidence type="ECO:0000313" key="5">
    <source>
        <dbReference type="EMBL" id="ADQ16326.1"/>
    </source>
</evidence>
<dbReference type="AlphaFoldDB" id="E4RXZ8"/>
<reference key="1">
    <citation type="submission" date="2010-11" db="EMBL/GenBank/DDBJ databases">
        <title>The complete genome of Leadbetterella byssophila DSM 17132.</title>
        <authorList>
            <consortium name="US DOE Joint Genome Institute (JGI-PGF)"/>
            <person name="Lucas S."/>
            <person name="Copeland A."/>
            <person name="Lapidus A."/>
            <person name="Glavina del Rio T."/>
            <person name="Dalin E."/>
            <person name="Tice H."/>
            <person name="Bruce D."/>
            <person name="Goodwin L."/>
            <person name="Pitluck S."/>
            <person name="Kyrpides N."/>
            <person name="Mavromatis K."/>
            <person name="Ivanova N."/>
            <person name="Teshima H."/>
            <person name="Brettin T."/>
            <person name="Detter J.C."/>
            <person name="Han C."/>
            <person name="Tapia R."/>
            <person name="Land M."/>
            <person name="Hauser L."/>
            <person name="Markowitz V."/>
            <person name="Cheng J.-F."/>
            <person name="Hugenholtz P."/>
            <person name="Woyke T."/>
            <person name="Wu D."/>
            <person name="Tindall B."/>
            <person name="Pomrenke H.G."/>
            <person name="Brambilla E."/>
            <person name="Klenk H.-P."/>
            <person name="Eisen J.A."/>
        </authorList>
    </citation>
    <scope>NUCLEOTIDE SEQUENCE [LARGE SCALE GENOMIC DNA]</scope>
    <source>
        <strain>DSM 17132</strain>
    </source>
</reference>
<dbReference type="InterPro" id="IPR003593">
    <property type="entry name" value="AAA+_ATPase"/>
</dbReference>
<organism evidence="5 6">
    <name type="scientific">Leadbetterella byssophila (strain DSM 17132 / JCM 16389 / KACC 11308 / NBRC 106382 / 4M15)</name>
    <dbReference type="NCBI Taxonomy" id="649349"/>
    <lineage>
        <taxon>Bacteria</taxon>
        <taxon>Pseudomonadati</taxon>
        <taxon>Bacteroidota</taxon>
        <taxon>Cytophagia</taxon>
        <taxon>Cytophagales</taxon>
        <taxon>Leadbetterellaceae</taxon>
        <taxon>Leadbetterella</taxon>
    </lineage>
</organism>
<dbReference type="InterPro" id="IPR003959">
    <property type="entry name" value="ATPase_AAA_core"/>
</dbReference>
<keyword evidence="3" id="KW-0067">ATP-binding</keyword>
<keyword evidence="2" id="KW-0547">Nucleotide-binding</keyword>
<dbReference type="RefSeq" id="WP_013407378.1">
    <property type="nucleotide sequence ID" value="NC_014655.1"/>
</dbReference>
<dbReference type="STRING" id="649349.Lbys_0560"/>
<reference evidence="5 6" key="2">
    <citation type="journal article" date="2011" name="Stand. Genomic Sci.">
        <title>Complete genome sequence of Leadbetterella byssophila type strain (4M15).</title>
        <authorList>
            <person name="Abt B."/>
            <person name="Teshima H."/>
            <person name="Lucas S."/>
            <person name="Lapidus A."/>
            <person name="Del Rio T.G."/>
            <person name="Nolan M."/>
            <person name="Tice H."/>
            <person name="Cheng J.F."/>
            <person name="Pitluck S."/>
            <person name="Liolios K."/>
            <person name="Pagani I."/>
            <person name="Ivanova N."/>
            <person name="Mavromatis K."/>
            <person name="Pati A."/>
            <person name="Tapia R."/>
            <person name="Han C."/>
            <person name="Goodwin L."/>
            <person name="Chen A."/>
            <person name="Palaniappan K."/>
            <person name="Land M."/>
            <person name="Hauser L."/>
            <person name="Chang Y.J."/>
            <person name="Jeffries C.D."/>
            <person name="Rohde M."/>
            <person name="Goker M."/>
            <person name="Tindall B.J."/>
            <person name="Detter J.C."/>
            <person name="Woyke T."/>
            <person name="Bristow J."/>
            <person name="Eisen J.A."/>
            <person name="Markowitz V."/>
            <person name="Hugenholtz P."/>
            <person name="Klenk H.P."/>
            <person name="Kyrpides N.C."/>
        </authorList>
    </citation>
    <scope>NUCLEOTIDE SEQUENCE [LARGE SCALE GENOMIC DNA]</scope>
    <source>
        <strain evidence="6">DSM 17132 / JCM 16389 / KACC 11308 / NBRC 106382 / 4M15</strain>
    </source>
</reference>
<gene>
    <name evidence="5" type="ordered locus">Lbys_0560</name>
</gene>
<dbReference type="Pfam" id="PF00004">
    <property type="entry name" value="AAA"/>
    <property type="match status" value="1"/>
</dbReference>
<dbReference type="GO" id="GO:0016887">
    <property type="term" value="F:ATP hydrolysis activity"/>
    <property type="evidence" value="ECO:0007669"/>
    <property type="project" value="InterPro"/>
</dbReference>
<dbReference type="CDD" id="cd19481">
    <property type="entry name" value="RecA-like_protease"/>
    <property type="match status" value="1"/>
</dbReference>
<feature type="domain" description="AAA+ ATPase" evidence="4">
    <location>
        <begin position="49"/>
        <end position="180"/>
    </location>
</feature>
<dbReference type="InterPro" id="IPR050221">
    <property type="entry name" value="26S_Proteasome_ATPase"/>
</dbReference>
<accession>E4RXZ8</accession>
<dbReference type="Proteomes" id="UP000007435">
    <property type="component" value="Chromosome"/>
</dbReference>
<dbReference type="EMBL" id="CP002305">
    <property type="protein sequence ID" value="ADQ16326.1"/>
    <property type="molecule type" value="Genomic_DNA"/>
</dbReference>
<dbReference type="SMART" id="SM00382">
    <property type="entry name" value="AAA"/>
    <property type="match status" value="1"/>
</dbReference>
<dbReference type="HOGENOM" id="CLU_000688_25_0_10"/>
<comment type="similarity">
    <text evidence="1">Belongs to the AAA ATPase family.</text>
</comment>
<dbReference type="SUPFAM" id="SSF52540">
    <property type="entry name" value="P-loop containing nucleoside triphosphate hydrolases"/>
    <property type="match status" value="1"/>
</dbReference>
<evidence type="ECO:0000256" key="2">
    <source>
        <dbReference type="ARBA" id="ARBA00022741"/>
    </source>
</evidence>
<dbReference type="GO" id="GO:0005524">
    <property type="term" value="F:ATP binding"/>
    <property type="evidence" value="ECO:0007669"/>
    <property type="project" value="UniProtKB-KW"/>
</dbReference>
<proteinExistence type="inferred from homology"/>
<dbReference type="eggNOG" id="COG0464">
    <property type="taxonomic scope" value="Bacteria"/>
</dbReference>
<keyword evidence="6" id="KW-1185">Reference proteome</keyword>
<evidence type="ECO:0000256" key="3">
    <source>
        <dbReference type="ARBA" id="ARBA00022840"/>
    </source>
</evidence>
<dbReference type="OrthoDB" id="7438987at2"/>
<name>E4RXZ8_LEAB4</name>
<dbReference type="InterPro" id="IPR027417">
    <property type="entry name" value="P-loop_NTPase"/>
</dbReference>
<dbReference type="PANTHER" id="PTHR23073">
    <property type="entry name" value="26S PROTEASOME REGULATORY SUBUNIT"/>
    <property type="match status" value="1"/>
</dbReference>
<protein>
    <submittedName>
        <fullName evidence="5">AAA ATPase central domain protein</fullName>
    </submittedName>
</protein>
<evidence type="ECO:0000256" key="1">
    <source>
        <dbReference type="ARBA" id="ARBA00006914"/>
    </source>
</evidence>
<evidence type="ECO:0000259" key="4">
    <source>
        <dbReference type="SMART" id="SM00382"/>
    </source>
</evidence>
<dbReference type="Gene3D" id="3.40.50.300">
    <property type="entry name" value="P-loop containing nucleotide triphosphate hydrolases"/>
    <property type="match status" value="1"/>
</dbReference>
<evidence type="ECO:0000313" key="6">
    <source>
        <dbReference type="Proteomes" id="UP000007435"/>
    </source>
</evidence>
<sequence length="232" mass="26421">MHISDLTLTDTRNISLKDIFLSNDNRLALEQVLKEFHYKSRLEEYGLPVQHKILLYGPSGCGKTMTASAIANGLGKKLYILHLSNLVSSRIGETGQHLKSVFDKANREQAVLFLDEFDHIGKARGADDKDVGEMRRLVNSLIQLIDQCSALLIAATNHVEILDPALIRRFQARMGFEMPTKEQLDHYYDQIVFRFPKGVQLIERAYGISYAEAQDLAFRQIKSKLISQWELD</sequence>
<dbReference type="KEGG" id="lby:Lbys_0560"/>